<feature type="domain" description="Exonuclease VII large subunit C-terminal" evidence="6">
    <location>
        <begin position="144"/>
        <end position="457"/>
    </location>
</feature>
<comment type="caution">
    <text evidence="8">The sequence shown here is derived from an EMBL/GenBank/DDBJ whole genome shotgun (WGS) entry which is preliminary data.</text>
</comment>
<evidence type="ECO:0000256" key="1">
    <source>
        <dbReference type="ARBA" id="ARBA00022490"/>
    </source>
</evidence>
<dbReference type="GeneID" id="93366171"/>
<dbReference type="InterPro" id="IPR020579">
    <property type="entry name" value="Exonuc_VII_lsu_C"/>
</dbReference>
<name>C3JCB6_POREA</name>
<proteinExistence type="inferred from homology"/>
<feature type="domain" description="OB-fold nucleic acid binding" evidence="7">
    <location>
        <begin position="10"/>
        <end position="115"/>
    </location>
</feature>
<dbReference type="Pfam" id="PF02601">
    <property type="entry name" value="Exonuc_VII_L"/>
    <property type="match status" value="1"/>
</dbReference>
<dbReference type="GO" id="GO:0008855">
    <property type="term" value="F:exodeoxyribonuclease VII activity"/>
    <property type="evidence" value="ECO:0007669"/>
    <property type="project" value="UniProtKB-UniRule"/>
</dbReference>
<evidence type="ECO:0000256" key="3">
    <source>
        <dbReference type="ARBA" id="ARBA00022801"/>
    </source>
</evidence>
<keyword evidence="2 5" id="KW-0540">Nuclease</keyword>
<keyword evidence="4 5" id="KW-0269">Exonuclease</keyword>
<accession>C3JCB6</accession>
<dbReference type="GO" id="GO:0006308">
    <property type="term" value="P:DNA catabolic process"/>
    <property type="evidence" value="ECO:0007669"/>
    <property type="project" value="UniProtKB-UniRule"/>
</dbReference>
<dbReference type="EMBL" id="ACNN01000031">
    <property type="protein sequence ID" value="EEN82157.1"/>
    <property type="molecule type" value="Genomic_DNA"/>
</dbReference>
<dbReference type="NCBIfam" id="TIGR00237">
    <property type="entry name" value="xseA"/>
    <property type="match status" value="1"/>
</dbReference>
<dbReference type="STRING" id="553175.POREN0001_2007"/>
<dbReference type="GO" id="GO:0003676">
    <property type="term" value="F:nucleic acid binding"/>
    <property type="evidence" value="ECO:0007669"/>
    <property type="project" value="InterPro"/>
</dbReference>
<gene>
    <name evidence="8" type="primary">xseA</name>
    <name evidence="8" type="ORF">POREN0001_2007</name>
</gene>
<evidence type="ECO:0000256" key="4">
    <source>
        <dbReference type="ARBA" id="ARBA00022839"/>
    </source>
</evidence>
<evidence type="ECO:0000259" key="7">
    <source>
        <dbReference type="Pfam" id="PF13742"/>
    </source>
</evidence>
<dbReference type="Proteomes" id="UP000004295">
    <property type="component" value="Unassembled WGS sequence"/>
</dbReference>
<evidence type="ECO:0000256" key="2">
    <source>
        <dbReference type="ARBA" id="ARBA00022722"/>
    </source>
</evidence>
<dbReference type="InterPro" id="IPR003753">
    <property type="entry name" value="Exonuc_VII_L"/>
</dbReference>
<comment type="similarity">
    <text evidence="5">Belongs to the XseA family.</text>
</comment>
<sequence length="478" mass="54205">MPKPIPMKVFSLHELNSSIRRAFEQNFGGRFWVTAETSGIKSPPQGGHFYFELLEKGEREGQILARSRAVMWRASVGSLLTKFESATGQTFTNGLQVQLLVGVHFHEQFGLYLDVYDLDPTFTLGDMARKRRETLERLRREGLLDCQKALTLGRPLRHIAVISSASAAGWGDFYSHIQAAREQWPFHLQLYPALMQGEGTTTSILSALREIAQSGIAYDCVVLIRGGGAEIDLMAFDSYELCAAIARYPLPIIVGIGHERDTSVADRVAHHSLKTPTAVAEFLLNSREREWTLLRKLSERLQRSVVLMQDYHLVLLQRLVHHLPIAIKESTQQEFFKLQRQEATLQRTALMLLAQERQRIEHCSYLLKATMPKLLLSYQSVLEQEQQHLQRVLPLILEKKKESLEHLARLVQLLSPRQTLKRGYSIVRKADKSILSSQQLTRGDTLEIFLYEGRVGAQVSSVELPPSDSNDPENSTSL</sequence>
<dbReference type="GO" id="GO:0009318">
    <property type="term" value="C:exodeoxyribonuclease VII complex"/>
    <property type="evidence" value="ECO:0007669"/>
    <property type="project" value="UniProtKB-UniRule"/>
</dbReference>
<evidence type="ECO:0000256" key="5">
    <source>
        <dbReference type="RuleBase" id="RU004355"/>
    </source>
</evidence>
<keyword evidence="1" id="KW-0963">Cytoplasm</keyword>
<dbReference type="CDD" id="cd04489">
    <property type="entry name" value="ExoVII_LU_OBF"/>
    <property type="match status" value="1"/>
</dbReference>
<keyword evidence="9" id="KW-1185">Reference proteome</keyword>
<organism evidence="8 9">
    <name type="scientific">Porphyromonas endodontalis (strain ATCC 35406 / DSM 24491 / JCM 8526 / CCUG 16442 / BCRC 14492 / NCTC 13058 / HG 370)</name>
    <name type="common">Bacteroides endodontalis</name>
    <dbReference type="NCBI Taxonomy" id="553175"/>
    <lineage>
        <taxon>Bacteria</taxon>
        <taxon>Pseudomonadati</taxon>
        <taxon>Bacteroidota</taxon>
        <taxon>Bacteroidia</taxon>
        <taxon>Bacteroidales</taxon>
        <taxon>Porphyromonadaceae</taxon>
        <taxon>Porphyromonas</taxon>
    </lineage>
</organism>
<dbReference type="RefSeq" id="WP_004334673.1">
    <property type="nucleotide sequence ID" value="NZ_ACNN01000031.1"/>
</dbReference>
<dbReference type="AlphaFoldDB" id="C3JCB6"/>
<comment type="subcellular location">
    <subcellularLocation>
        <location evidence="5">Cytoplasm</location>
    </subcellularLocation>
</comment>
<dbReference type="Pfam" id="PF13742">
    <property type="entry name" value="tRNA_anti_2"/>
    <property type="match status" value="1"/>
</dbReference>
<reference evidence="8 9" key="1">
    <citation type="submission" date="2009-04" db="EMBL/GenBank/DDBJ databases">
        <authorList>
            <person name="Sebastian Y."/>
            <person name="Madupu R."/>
            <person name="Durkin A.S."/>
            <person name="Torralba M."/>
            <person name="Methe B."/>
            <person name="Sutton G.G."/>
            <person name="Strausberg R.L."/>
            <person name="Nelson K.E."/>
        </authorList>
    </citation>
    <scope>NUCLEOTIDE SEQUENCE [LARGE SCALE GENOMIC DNA]</scope>
    <source>
        <strain evidence="9">ATCC 35406 / BCRC 14492 / JCM 8526 / NCTC 13058 / HG 370</strain>
    </source>
</reference>
<dbReference type="InterPro" id="IPR025824">
    <property type="entry name" value="OB-fold_nuc-bd_dom"/>
</dbReference>
<dbReference type="EC" id="3.1.11.6" evidence="5"/>
<comment type="catalytic activity">
    <reaction evidence="5">
        <text>Exonucleolytic cleavage in either 5'- to 3'- or 3'- to 5'-direction to yield nucleoside 5'-phosphates.</text>
        <dbReference type="EC" id="3.1.11.6"/>
    </reaction>
</comment>
<dbReference type="PANTHER" id="PTHR30008:SF0">
    <property type="entry name" value="EXODEOXYRIBONUCLEASE 7 LARGE SUBUNIT"/>
    <property type="match status" value="1"/>
</dbReference>
<dbReference type="PANTHER" id="PTHR30008">
    <property type="entry name" value="EXODEOXYRIBONUCLEASE 7 LARGE SUBUNIT"/>
    <property type="match status" value="1"/>
</dbReference>
<dbReference type="eggNOG" id="COG1570">
    <property type="taxonomic scope" value="Bacteria"/>
</dbReference>
<evidence type="ECO:0000313" key="8">
    <source>
        <dbReference type="EMBL" id="EEN82157.1"/>
    </source>
</evidence>
<dbReference type="GO" id="GO:0005737">
    <property type="term" value="C:cytoplasm"/>
    <property type="evidence" value="ECO:0007669"/>
    <property type="project" value="UniProtKB-SubCell"/>
</dbReference>
<evidence type="ECO:0000259" key="6">
    <source>
        <dbReference type="Pfam" id="PF02601"/>
    </source>
</evidence>
<keyword evidence="3 5" id="KW-0378">Hydrolase</keyword>
<protein>
    <recommendedName>
        <fullName evidence="5">Exodeoxyribonuclease 7 large subunit</fullName>
        <ecNumber evidence="5">3.1.11.6</ecNumber>
    </recommendedName>
</protein>
<evidence type="ECO:0000313" key="9">
    <source>
        <dbReference type="Proteomes" id="UP000004295"/>
    </source>
</evidence>